<evidence type="ECO:0000259" key="19">
    <source>
        <dbReference type="PROSITE" id="PS50280"/>
    </source>
</evidence>
<evidence type="ECO:0000256" key="16">
    <source>
        <dbReference type="ARBA" id="ARBA00048602"/>
    </source>
</evidence>
<organism evidence="20 21">
    <name type="scientific">Callorhinchus milii</name>
    <name type="common">Ghost shark</name>
    <dbReference type="NCBI Taxonomy" id="7868"/>
    <lineage>
        <taxon>Eukaryota</taxon>
        <taxon>Metazoa</taxon>
        <taxon>Chordata</taxon>
        <taxon>Craniata</taxon>
        <taxon>Vertebrata</taxon>
        <taxon>Chondrichthyes</taxon>
        <taxon>Holocephali</taxon>
        <taxon>Chimaeriformes</taxon>
        <taxon>Callorhinchidae</taxon>
        <taxon>Callorhinchus</taxon>
    </lineage>
</organism>
<protein>
    <recommendedName>
        <fullName evidence="14">[histone H4]-N-methyl-L-lysine20 N-methyltransferase KMT5B</fullName>
        <ecNumber evidence="3">2.1.1.361</ecNumber>
        <ecNumber evidence="4">2.1.1.362</ecNumber>
    </recommendedName>
    <alternativeName>
        <fullName evidence="15">[histone H4]-lysine20 N-methyltransferase KMT5B</fullName>
    </alternativeName>
</protein>
<dbReference type="InterPro" id="IPR001214">
    <property type="entry name" value="SET_dom"/>
</dbReference>
<dbReference type="GO" id="GO:0032259">
    <property type="term" value="P:methylation"/>
    <property type="evidence" value="ECO:0007669"/>
    <property type="project" value="UniProtKB-KW"/>
</dbReference>
<evidence type="ECO:0000256" key="17">
    <source>
        <dbReference type="ARBA" id="ARBA00048710"/>
    </source>
</evidence>
<evidence type="ECO:0000313" key="21">
    <source>
        <dbReference type="Proteomes" id="UP000314986"/>
    </source>
</evidence>
<dbReference type="InterPro" id="IPR039977">
    <property type="entry name" value="Suv4-20/Set9"/>
</dbReference>
<dbReference type="Ensembl" id="ENSCMIT00000034640.1">
    <property type="protein sequence ID" value="ENSCMIP00000034124.1"/>
    <property type="gene ID" value="ENSCMIG00000014498.1"/>
</dbReference>
<dbReference type="InterPro" id="IPR041938">
    <property type="entry name" value="Hist-Lys_N-MTase_N"/>
</dbReference>
<keyword evidence="8" id="KW-0808">Transferase</keyword>
<dbReference type="CDD" id="cd19185">
    <property type="entry name" value="SET_KMT5C"/>
    <property type="match status" value="1"/>
</dbReference>
<dbReference type="STRING" id="7868.ENSCMIP00000034124"/>
<dbReference type="AlphaFoldDB" id="A0A4W3IUD1"/>
<reference evidence="20" key="5">
    <citation type="submission" date="2025-09" db="UniProtKB">
        <authorList>
            <consortium name="Ensembl"/>
        </authorList>
    </citation>
    <scope>IDENTIFICATION</scope>
</reference>
<feature type="compositionally biased region" description="Low complexity" evidence="18">
    <location>
        <begin position="521"/>
        <end position="532"/>
    </location>
</feature>
<evidence type="ECO:0000256" key="6">
    <source>
        <dbReference type="ARBA" id="ARBA00022491"/>
    </source>
</evidence>
<feature type="compositionally biased region" description="Basic residues" evidence="18">
    <location>
        <begin position="541"/>
        <end position="556"/>
    </location>
</feature>
<dbReference type="GeneTree" id="ENSGT00940000161700"/>
<dbReference type="Pfam" id="PF00856">
    <property type="entry name" value="SET"/>
    <property type="match status" value="1"/>
</dbReference>
<keyword evidence="10" id="KW-0156">Chromatin regulator</keyword>
<comment type="subcellular location">
    <subcellularLocation>
        <location evidence="2">Chromosome</location>
    </subcellularLocation>
    <subcellularLocation>
        <location evidence="1">Nucleus</location>
    </subcellularLocation>
</comment>
<dbReference type="InterPro" id="IPR046341">
    <property type="entry name" value="SET_dom_sf"/>
</dbReference>
<evidence type="ECO:0000256" key="14">
    <source>
        <dbReference type="ARBA" id="ARBA00031786"/>
    </source>
</evidence>
<keyword evidence="5" id="KW-0158">Chromosome</keyword>
<feature type="compositionally biased region" description="Polar residues" evidence="18">
    <location>
        <begin position="560"/>
        <end position="571"/>
    </location>
</feature>
<evidence type="ECO:0000313" key="20">
    <source>
        <dbReference type="Ensembl" id="ENSCMIP00000034124.1"/>
    </source>
</evidence>
<dbReference type="InParanoid" id="A0A4W3IUD1"/>
<dbReference type="SMART" id="SM00317">
    <property type="entry name" value="SET"/>
    <property type="match status" value="1"/>
</dbReference>
<evidence type="ECO:0000256" key="12">
    <source>
        <dbReference type="ARBA" id="ARBA00023163"/>
    </source>
</evidence>
<feature type="region of interest" description="Disordered" evidence="18">
    <location>
        <begin position="515"/>
        <end position="571"/>
    </location>
</feature>
<feature type="region of interest" description="Disordered" evidence="18">
    <location>
        <begin position="592"/>
        <end position="635"/>
    </location>
</feature>
<dbReference type="PROSITE" id="PS51570">
    <property type="entry name" value="SAM_MT43_SUVAR420_2"/>
    <property type="match status" value="1"/>
</dbReference>
<evidence type="ECO:0000256" key="1">
    <source>
        <dbReference type="ARBA" id="ARBA00004123"/>
    </source>
</evidence>
<dbReference type="FunFam" id="1.10.10.1700:FF:000001">
    <property type="entry name" value="Histone-lysine N-methyltransferase"/>
    <property type="match status" value="1"/>
</dbReference>
<keyword evidence="11" id="KW-0805">Transcription regulation</keyword>
<feature type="compositionally biased region" description="Basic residues" evidence="18">
    <location>
        <begin position="304"/>
        <end position="316"/>
    </location>
</feature>
<accession>A0A4W3IUD1</accession>
<evidence type="ECO:0000256" key="3">
    <source>
        <dbReference type="ARBA" id="ARBA00012187"/>
    </source>
</evidence>
<dbReference type="Gene3D" id="1.10.10.1700">
    <property type="entry name" value="Histone-lysine N-methyltransferase"/>
    <property type="match status" value="1"/>
</dbReference>
<dbReference type="Proteomes" id="UP000314986">
    <property type="component" value="Unassembled WGS sequence"/>
</dbReference>
<feature type="region of interest" description="Disordered" evidence="18">
    <location>
        <begin position="674"/>
        <end position="695"/>
    </location>
</feature>
<feature type="domain" description="SET" evidence="19">
    <location>
        <begin position="109"/>
        <end position="218"/>
    </location>
</feature>
<reference evidence="20" key="4">
    <citation type="submission" date="2025-08" db="UniProtKB">
        <authorList>
            <consortium name="Ensembl"/>
        </authorList>
    </citation>
    <scope>IDENTIFICATION</scope>
</reference>
<keyword evidence="7" id="KW-0489">Methyltransferase</keyword>
<dbReference type="EC" id="2.1.1.361" evidence="3"/>
<feature type="compositionally biased region" description="Basic and acidic residues" evidence="18">
    <location>
        <begin position="454"/>
        <end position="463"/>
    </location>
</feature>
<evidence type="ECO:0000256" key="11">
    <source>
        <dbReference type="ARBA" id="ARBA00023015"/>
    </source>
</evidence>
<dbReference type="Gene3D" id="2.170.270.10">
    <property type="entry name" value="SET domain"/>
    <property type="match status" value="1"/>
</dbReference>
<evidence type="ECO:0000256" key="13">
    <source>
        <dbReference type="ARBA" id="ARBA00023242"/>
    </source>
</evidence>
<comment type="catalytic activity">
    <reaction evidence="16">
        <text>N(6),N(6)-dimethyl-L-lysyl(20)-[histone H4] + S-adenosyl-L-methionine = N(6),N(6),N(6)-trimethyl-L-lysyl(20)-[histone H4] + S-adenosyl-L-homocysteine + H(+)</text>
        <dbReference type="Rhea" id="RHEA:61992"/>
        <dbReference type="Rhea" id="RHEA-COMP:15556"/>
        <dbReference type="Rhea" id="RHEA-COMP:15998"/>
        <dbReference type="ChEBI" id="CHEBI:15378"/>
        <dbReference type="ChEBI" id="CHEBI:57856"/>
        <dbReference type="ChEBI" id="CHEBI:59789"/>
        <dbReference type="ChEBI" id="CHEBI:61961"/>
        <dbReference type="ChEBI" id="CHEBI:61976"/>
    </reaction>
    <physiologicalReaction direction="left-to-right" evidence="16">
        <dbReference type="Rhea" id="RHEA:61993"/>
    </physiologicalReaction>
</comment>
<evidence type="ECO:0000256" key="7">
    <source>
        <dbReference type="ARBA" id="ARBA00022603"/>
    </source>
</evidence>
<dbReference type="InterPro" id="IPR025790">
    <property type="entry name" value="Suv4-20_animal"/>
</dbReference>
<evidence type="ECO:0000256" key="4">
    <source>
        <dbReference type="ARBA" id="ARBA00012188"/>
    </source>
</evidence>
<feature type="region of interest" description="Disordered" evidence="18">
    <location>
        <begin position="707"/>
        <end position="728"/>
    </location>
</feature>
<keyword evidence="13" id="KW-0539">Nucleus</keyword>
<evidence type="ECO:0000256" key="10">
    <source>
        <dbReference type="ARBA" id="ARBA00022853"/>
    </source>
</evidence>
<proteinExistence type="predicted"/>
<reference evidence="21" key="2">
    <citation type="journal article" date="2007" name="PLoS Biol.">
        <title>Survey sequencing and comparative analysis of the elephant shark (Callorhinchus milii) genome.</title>
        <authorList>
            <person name="Venkatesh B."/>
            <person name="Kirkness E.F."/>
            <person name="Loh Y.H."/>
            <person name="Halpern A.L."/>
            <person name="Lee A.P."/>
            <person name="Johnson J."/>
            <person name="Dandona N."/>
            <person name="Viswanathan L.D."/>
            <person name="Tay A."/>
            <person name="Venter J.C."/>
            <person name="Strausberg R.L."/>
            <person name="Brenner S."/>
        </authorList>
    </citation>
    <scope>NUCLEOTIDE SEQUENCE [LARGE SCALE GENOMIC DNA]</scope>
</reference>
<feature type="region of interest" description="Disordered" evidence="18">
    <location>
        <begin position="336"/>
        <end position="380"/>
    </location>
</feature>
<feature type="compositionally biased region" description="Polar residues" evidence="18">
    <location>
        <begin position="611"/>
        <end position="621"/>
    </location>
</feature>
<dbReference type="GO" id="GO:0005694">
    <property type="term" value="C:chromosome"/>
    <property type="evidence" value="ECO:0007669"/>
    <property type="project" value="UniProtKB-SubCell"/>
</dbReference>
<feature type="region of interest" description="Disordered" evidence="18">
    <location>
        <begin position="421"/>
        <end position="469"/>
    </location>
</feature>
<dbReference type="FunFam" id="2.170.270.10:FF:000006">
    <property type="entry name" value="Histone-lysine N-methyltransferase"/>
    <property type="match status" value="1"/>
</dbReference>
<keyword evidence="9" id="KW-0949">S-adenosyl-L-methionine</keyword>
<evidence type="ECO:0000256" key="5">
    <source>
        <dbReference type="ARBA" id="ARBA00022454"/>
    </source>
</evidence>
<dbReference type="PANTHER" id="PTHR12977:SF11">
    <property type="entry name" value="HISTONE-LYSINE N-METHYLTRANSFERASE KMT5C"/>
    <property type="match status" value="1"/>
</dbReference>
<keyword evidence="12" id="KW-0804">Transcription</keyword>
<feature type="compositionally biased region" description="Pro residues" evidence="18">
    <location>
        <begin position="597"/>
        <end position="609"/>
    </location>
</feature>
<dbReference type="PROSITE" id="PS50280">
    <property type="entry name" value="SET"/>
    <property type="match status" value="1"/>
</dbReference>
<evidence type="ECO:0000256" key="15">
    <source>
        <dbReference type="ARBA" id="ARBA00031835"/>
    </source>
</evidence>
<dbReference type="SUPFAM" id="SSF82199">
    <property type="entry name" value="SET domain"/>
    <property type="match status" value="1"/>
</dbReference>
<evidence type="ECO:0000256" key="2">
    <source>
        <dbReference type="ARBA" id="ARBA00004286"/>
    </source>
</evidence>
<evidence type="ECO:0000256" key="8">
    <source>
        <dbReference type="ARBA" id="ARBA00022679"/>
    </source>
</evidence>
<keyword evidence="6" id="KW-0678">Repressor</keyword>
<name>A0A4W3IUD1_CALMI</name>
<dbReference type="GO" id="GO:0140944">
    <property type="term" value="F:histone H4K20 monomethyltransferase activity"/>
    <property type="evidence" value="ECO:0007669"/>
    <property type="project" value="UniProtKB-EC"/>
</dbReference>
<comment type="catalytic activity">
    <reaction evidence="17">
        <text>N(6)-methyl-L-lysyl(20)-[histone H4] + S-adenosyl-L-methionine = N(6),N(6)-dimethyl-L-lysyl(20)-[histone H4] + S-adenosyl-L-homocysteine + H(+)</text>
        <dbReference type="Rhea" id="RHEA:60348"/>
        <dbReference type="Rhea" id="RHEA-COMP:15555"/>
        <dbReference type="Rhea" id="RHEA-COMP:15556"/>
        <dbReference type="ChEBI" id="CHEBI:15378"/>
        <dbReference type="ChEBI" id="CHEBI:57856"/>
        <dbReference type="ChEBI" id="CHEBI:59789"/>
        <dbReference type="ChEBI" id="CHEBI:61929"/>
        <dbReference type="ChEBI" id="CHEBI:61976"/>
        <dbReference type="EC" id="2.1.1.362"/>
    </reaction>
    <physiologicalReaction direction="left-to-right" evidence="17">
        <dbReference type="Rhea" id="RHEA:60349"/>
    </physiologicalReaction>
</comment>
<feature type="region of interest" description="Disordered" evidence="18">
    <location>
        <begin position="304"/>
        <end position="323"/>
    </location>
</feature>
<dbReference type="PANTHER" id="PTHR12977">
    <property type="entry name" value="SUPPRESSOR OF VARIEGATION 4-20-RELATED"/>
    <property type="match status" value="1"/>
</dbReference>
<dbReference type="GO" id="GO:0005634">
    <property type="term" value="C:nucleus"/>
    <property type="evidence" value="ECO:0007669"/>
    <property type="project" value="UniProtKB-SubCell"/>
</dbReference>
<reference evidence="21" key="1">
    <citation type="journal article" date="2006" name="Science">
        <title>Ancient noncoding elements conserved in the human genome.</title>
        <authorList>
            <person name="Venkatesh B."/>
            <person name="Kirkness E.F."/>
            <person name="Loh Y.H."/>
            <person name="Halpern A.L."/>
            <person name="Lee A.P."/>
            <person name="Johnson J."/>
            <person name="Dandona N."/>
            <person name="Viswanathan L.D."/>
            <person name="Tay A."/>
            <person name="Venter J.C."/>
            <person name="Strausberg R.L."/>
            <person name="Brenner S."/>
        </authorList>
    </citation>
    <scope>NUCLEOTIDE SEQUENCE [LARGE SCALE GENOMIC DNA]</scope>
</reference>
<keyword evidence="21" id="KW-1185">Reference proteome</keyword>
<sequence>MESMRVSARDLCEYDDLATSLVLDPYLGFRSHKMNISNIPVVRRHQYLRDIVQKFQSSRDLESVYRALTLGDWAWQYFLHKTRLEEEIFKSQVFRYLRIFLPESGFQIQPCSRYSSETNGAKVVSLRKWTESDKIELLVGCLAELSTEEEGLLRPGENDFSVMYSTRKKCAQLWLGPASFINHDCRPNCKFVSTEGDKACVKVLRDIEAGDEITCYYGNSFFGERNELCECCTCERRGEGAFKLKTRPEETEACSKYSLRETDIRLSRMKEKGNGRHPPAQLHCHSATGKPFWQTSSYRLSLSSRRRAGAKSKRQSSRSNIRASPRSAPLLLQCYDPGKRKMPRSNSWSRKWRPDGDRGESWSAQGSEEPLPPAHCYPARPHQTKATVSRLPGTLLILEGVVLKDVRVGLYDCINLPRGSIDSLEPGPREHSGGAVRGKRGQGQGEDMEPEPTDIQREGEGSKPEAFASTSGVVGARIFLRKPKAPLEGLVASPEERAVSEEQVLGCWRLCGTEGRVGNPSSGSSTGSTMSTKKVAGVLTLRRRRKRSWWRRRRRTSSKESQSPQVTKPSLRSNYTLTHFVKVDLSKDVVSLSQSSLPPPPLPPPPPPSVKRQSLCLSGTDAQRDPSPRPLLSPRPQGAICDVRVVLEDIAKICEHASRAWYVRRCLAARLALGRGGGPSSAESAGAPDWTGSSRALVEGGQDAVVGKVSRQRQTPSGSGKVAGANEGMMGLGIEPRRKGLRSLASLYRSDTTGLRCDEGTLSQRCLASSAAAAAKQPPAFTPFAGSKRLRLVVSHGSIDFDVTSSASEDSI</sequence>
<evidence type="ECO:0000256" key="18">
    <source>
        <dbReference type="SAM" id="MobiDB-lite"/>
    </source>
</evidence>
<dbReference type="OMA" id="VVRRHQY"/>
<dbReference type="EC" id="2.1.1.362" evidence="4"/>
<dbReference type="InterPro" id="IPR044425">
    <property type="entry name" value="KMT5C_SET"/>
</dbReference>
<reference evidence="21" key="3">
    <citation type="journal article" date="2014" name="Nature">
        <title>Elephant shark genome provides unique insights into gnathostome evolution.</title>
        <authorList>
            <consortium name="International Elephant Shark Genome Sequencing Consortium"/>
            <person name="Venkatesh B."/>
            <person name="Lee A.P."/>
            <person name="Ravi V."/>
            <person name="Maurya A.K."/>
            <person name="Lian M.M."/>
            <person name="Swann J.B."/>
            <person name="Ohta Y."/>
            <person name="Flajnik M.F."/>
            <person name="Sutoh Y."/>
            <person name="Kasahara M."/>
            <person name="Hoon S."/>
            <person name="Gangu V."/>
            <person name="Roy S.W."/>
            <person name="Irimia M."/>
            <person name="Korzh V."/>
            <person name="Kondrychyn I."/>
            <person name="Lim Z.W."/>
            <person name="Tay B.H."/>
            <person name="Tohari S."/>
            <person name="Kong K.W."/>
            <person name="Ho S."/>
            <person name="Lorente-Galdos B."/>
            <person name="Quilez J."/>
            <person name="Marques-Bonet T."/>
            <person name="Raney B.J."/>
            <person name="Ingham P.W."/>
            <person name="Tay A."/>
            <person name="Hillier L.W."/>
            <person name="Minx P."/>
            <person name="Boehm T."/>
            <person name="Wilson R.K."/>
            <person name="Brenner S."/>
            <person name="Warren W.C."/>
        </authorList>
    </citation>
    <scope>NUCLEOTIDE SEQUENCE [LARGE SCALE GENOMIC DNA]</scope>
</reference>
<dbReference type="GO" id="GO:0140941">
    <property type="term" value="F:histone H4K20me methyltransferase activity"/>
    <property type="evidence" value="ECO:0007669"/>
    <property type="project" value="UniProtKB-EC"/>
</dbReference>
<evidence type="ECO:0000256" key="9">
    <source>
        <dbReference type="ARBA" id="ARBA00022691"/>
    </source>
</evidence>